<feature type="domain" description="CBS" evidence="5">
    <location>
        <begin position="147"/>
        <end position="203"/>
    </location>
</feature>
<evidence type="ECO:0000313" key="8">
    <source>
        <dbReference type="Proteomes" id="UP000788993"/>
    </source>
</evidence>
<dbReference type="SMART" id="SM00116">
    <property type="entry name" value="CBS"/>
    <property type="match status" value="4"/>
</dbReference>
<dbReference type="SMART" id="SM00666">
    <property type="entry name" value="PB1"/>
    <property type="match status" value="1"/>
</dbReference>
<dbReference type="PROSITE" id="PS51371">
    <property type="entry name" value="CBS"/>
    <property type="match status" value="4"/>
</dbReference>
<reference evidence="7" key="2">
    <citation type="submission" date="2021-01" db="EMBL/GenBank/DDBJ databases">
        <authorList>
            <person name="Schikora-Tamarit M.A."/>
        </authorList>
    </citation>
    <scope>NUCLEOTIDE SEQUENCE</scope>
    <source>
        <strain evidence="7">NCAIM Y.01608</strain>
    </source>
</reference>
<proteinExistence type="predicted"/>
<feature type="domain" description="CBS" evidence="5">
    <location>
        <begin position="80"/>
        <end position="139"/>
    </location>
</feature>
<evidence type="ECO:0000259" key="5">
    <source>
        <dbReference type="PROSITE" id="PS51371"/>
    </source>
</evidence>
<dbReference type="SUPFAM" id="SSF54277">
    <property type="entry name" value="CAD &amp; PB1 domains"/>
    <property type="match status" value="1"/>
</dbReference>
<evidence type="ECO:0000259" key="6">
    <source>
        <dbReference type="PROSITE" id="PS51745"/>
    </source>
</evidence>
<keyword evidence="8" id="KW-1185">Reference proteome</keyword>
<evidence type="ECO:0000256" key="3">
    <source>
        <dbReference type="SAM" id="MobiDB-lite"/>
    </source>
</evidence>
<evidence type="ECO:0000313" key="7">
    <source>
        <dbReference type="EMBL" id="KAH3660762.1"/>
    </source>
</evidence>
<dbReference type="PANTHER" id="PTHR48108:SF26">
    <property type="entry name" value="CBS DOMAIN-CONTAINING PROTEIN DDB_G0289609"/>
    <property type="match status" value="1"/>
</dbReference>
<accession>A0A9P8NX01</accession>
<feature type="domain" description="CBS" evidence="5">
    <location>
        <begin position="321"/>
        <end position="378"/>
    </location>
</feature>
<dbReference type="CDD" id="cd17782">
    <property type="entry name" value="CBS_pair_MUG70_2"/>
    <property type="match status" value="1"/>
</dbReference>
<sequence length="624" mass="68198">MLASDSTVRTPRRAQSSLSNPSSDPMESTRKRQSKKDDQIRKKIEHDLRKKNNVSMVSNLGSPQKRSKGSSGAAGTVMSLKPSEAVICKPTNTVYEAAQLMSVTKENCVLVVDEDGLLSGIFTAKDLAFRIVGANLNANQTTIDQIMTPNPMCAKVSTLASDALSLMVNKGFRHLPVVNEDNQIVGVLDITKCYNEAMTKLERMYESSKRLYDAMEGVTEELGPANQPVHVIKYFENLKNLVSGPTLNSVLSERTIPVCCDIKTTVHEAAILMRDNRTTAVLVKDSKNKDEVTGIFTSKDIVLRVIAAGIDPRTCSVIRVMTPKPSYALASSSIHQALRQMFEGRYLNLPVVDDDNSEIVGVVDVLKLTYHTLNQLQSIQMINNGDSDAGSNDEKEGPAWNKFWTSLDNDTSSLHSASLADVTQSELAQFNVSTNDAVKPSDSISFSGAPETSSSALKAPQVEVDFDEPVFFKFKSPQGRTHRISCKPSDGIQSLRELIASKLSRQEVRTLLTPPEDSETGQVFEPAEQFAISYVDDENDLVAITSDQDLKDCIVVLTSLNKDKINLIVHHPDQNVDVPSTFSSAKTTSAIQGLPNDTVRELILPGVLFALAASVVVAFTISRK</sequence>
<keyword evidence="4" id="KW-0472">Membrane</keyword>
<dbReference type="OrthoDB" id="418595at2759"/>
<dbReference type="InterPro" id="IPR046342">
    <property type="entry name" value="CBS_dom_sf"/>
</dbReference>
<feature type="transmembrane region" description="Helical" evidence="4">
    <location>
        <begin position="602"/>
        <end position="621"/>
    </location>
</feature>
<evidence type="ECO:0000256" key="1">
    <source>
        <dbReference type="ARBA" id="ARBA00022737"/>
    </source>
</evidence>
<name>A0A9P8NX01_9ASCO</name>
<dbReference type="SUPFAM" id="SSF54631">
    <property type="entry name" value="CBS-domain pair"/>
    <property type="match status" value="2"/>
</dbReference>
<comment type="caution">
    <text evidence="7">The sequence shown here is derived from an EMBL/GenBank/DDBJ whole genome shotgun (WGS) entry which is preliminary data.</text>
</comment>
<feature type="domain" description="PB1" evidence="6">
    <location>
        <begin position="467"/>
        <end position="572"/>
    </location>
</feature>
<keyword evidence="4" id="KW-0812">Transmembrane</keyword>
<feature type="compositionally biased region" description="Basic and acidic residues" evidence="3">
    <location>
        <begin position="27"/>
        <end position="50"/>
    </location>
</feature>
<feature type="region of interest" description="Disordered" evidence="3">
    <location>
        <begin position="1"/>
        <end position="76"/>
    </location>
</feature>
<evidence type="ECO:0000256" key="4">
    <source>
        <dbReference type="SAM" id="Phobius"/>
    </source>
</evidence>
<dbReference type="EMBL" id="JAEUBD010001468">
    <property type="protein sequence ID" value="KAH3660762.1"/>
    <property type="molecule type" value="Genomic_DNA"/>
</dbReference>
<feature type="compositionally biased region" description="Polar residues" evidence="3">
    <location>
        <begin position="1"/>
        <end position="26"/>
    </location>
</feature>
<gene>
    <name evidence="7" type="ORF">OGATHE_005094</name>
</gene>
<keyword evidence="2" id="KW-0129">CBS domain</keyword>
<protein>
    <recommendedName>
        <fullName evidence="9">CBS domain-containing protein</fullName>
    </recommendedName>
</protein>
<evidence type="ECO:0000256" key="2">
    <source>
        <dbReference type="PROSITE-ProRule" id="PRU00703"/>
    </source>
</evidence>
<feature type="domain" description="CBS" evidence="5">
    <location>
        <begin position="251"/>
        <end position="312"/>
    </location>
</feature>
<dbReference type="PROSITE" id="PS51745">
    <property type="entry name" value="PB1"/>
    <property type="match status" value="1"/>
</dbReference>
<dbReference type="PANTHER" id="PTHR48108">
    <property type="entry name" value="CBS DOMAIN-CONTAINING PROTEIN CBSX2, CHLOROPLASTIC"/>
    <property type="match status" value="1"/>
</dbReference>
<feature type="compositionally biased region" description="Polar residues" evidence="3">
    <location>
        <begin position="53"/>
        <end position="64"/>
    </location>
</feature>
<organism evidence="7 8">
    <name type="scientific">Ogataea polymorpha</name>
    <dbReference type="NCBI Taxonomy" id="460523"/>
    <lineage>
        <taxon>Eukaryota</taxon>
        <taxon>Fungi</taxon>
        <taxon>Dikarya</taxon>
        <taxon>Ascomycota</taxon>
        <taxon>Saccharomycotina</taxon>
        <taxon>Pichiomycetes</taxon>
        <taxon>Pichiales</taxon>
        <taxon>Pichiaceae</taxon>
        <taxon>Ogataea</taxon>
    </lineage>
</organism>
<dbReference type="Gene3D" id="3.10.580.10">
    <property type="entry name" value="CBS-domain"/>
    <property type="match status" value="2"/>
</dbReference>
<dbReference type="Pfam" id="PF00564">
    <property type="entry name" value="PB1"/>
    <property type="match status" value="1"/>
</dbReference>
<evidence type="ECO:0008006" key="9">
    <source>
        <dbReference type="Google" id="ProtNLM"/>
    </source>
</evidence>
<dbReference type="CDD" id="cd17781">
    <property type="entry name" value="CBS_pair_MUG70_1"/>
    <property type="match status" value="1"/>
</dbReference>
<dbReference type="Pfam" id="PF00571">
    <property type="entry name" value="CBS"/>
    <property type="match status" value="4"/>
</dbReference>
<dbReference type="Proteomes" id="UP000788993">
    <property type="component" value="Unassembled WGS sequence"/>
</dbReference>
<dbReference type="InterPro" id="IPR053793">
    <property type="entry name" value="PB1-like"/>
</dbReference>
<keyword evidence="4" id="KW-1133">Transmembrane helix</keyword>
<dbReference type="InterPro" id="IPR051462">
    <property type="entry name" value="CBS_domain-containing"/>
</dbReference>
<keyword evidence="1" id="KW-0677">Repeat</keyword>
<dbReference type="Gene3D" id="3.10.20.90">
    <property type="entry name" value="Phosphatidylinositol 3-kinase Catalytic Subunit, Chain A, domain 1"/>
    <property type="match status" value="1"/>
</dbReference>
<dbReference type="InterPro" id="IPR000270">
    <property type="entry name" value="PB1_dom"/>
</dbReference>
<dbReference type="AlphaFoldDB" id="A0A9P8NX01"/>
<dbReference type="InterPro" id="IPR000644">
    <property type="entry name" value="CBS_dom"/>
</dbReference>
<reference evidence="7" key="1">
    <citation type="journal article" date="2021" name="Open Biol.">
        <title>Shared evolutionary footprints suggest mitochondrial oxidative damage underlies multiple complex I losses in fungi.</title>
        <authorList>
            <person name="Schikora-Tamarit M.A."/>
            <person name="Marcet-Houben M."/>
            <person name="Nosek J."/>
            <person name="Gabaldon T."/>
        </authorList>
    </citation>
    <scope>NUCLEOTIDE SEQUENCE</scope>
    <source>
        <strain evidence="7">NCAIM Y.01608</strain>
    </source>
</reference>